<name>A0ABD1YX35_9MARC</name>
<evidence type="ECO:0000313" key="2">
    <source>
        <dbReference type="Proteomes" id="UP001605036"/>
    </source>
</evidence>
<protein>
    <submittedName>
        <fullName evidence="1">Uncharacterized protein</fullName>
    </submittedName>
</protein>
<sequence length="79" mass="9017">MTSRSSAEFRKCQETIGRGLENTIEKLENVMMASLGNICENRTTCPNSDVKKRGEDMLRGELQILKQQEIQVLNLVYLI</sequence>
<dbReference type="Proteomes" id="UP001605036">
    <property type="component" value="Unassembled WGS sequence"/>
</dbReference>
<reference evidence="1 2" key="1">
    <citation type="submission" date="2024-09" db="EMBL/GenBank/DDBJ databases">
        <title>Chromosome-scale assembly of Riccia fluitans.</title>
        <authorList>
            <person name="Paukszto L."/>
            <person name="Sawicki J."/>
            <person name="Karawczyk K."/>
            <person name="Piernik-Szablinska J."/>
            <person name="Szczecinska M."/>
            <person name="Mazdziarz M."/>
        </authorList>
    </citation>
    <scope>NUCLEOTIDE SEQUENCE [LARGE SCALE GENOMIC DNA]</scope>
    <source>
        <strain evidence="1">Rf_01</strain>
        <tissue evidence="1">Aerial parts of the thallus</tissue>
    </source>
</reference>
<comment type="caution">
    <text evidence="1">The sequence shown here is derived from an EMBL/GenBank/DDBJ whole genome shotgun (WGS) entry which is preliminary data.</text>
</comment>
<accession>A0ABD1YX35</accession>
<keyword evidence="2" id="KW-1185">Reference proteome</keyword>
<dbReference type="AlphaFoldDB" id="A0ABD1YX35"/>
<proteinExistence type="predicted"/>
<gene>
    <name evidence="1" type="ORF">R1flu_006821</name>
</gene>
<evidence type="ECO:0000313" key="1">
    <source>
        <dbReference type="EMBL" id="KAL2635342.1"/>
    </source>
</evidence>
<organism evidence="1 2">
    <name type="scientific">Riccia fluitans</name>
    <dbReference type="NCBI Taxonomy" id="41844"/>
    <lineage>
        <taxon>Eukaryota</taxon>
        <taxon>Viridiplantae</taxon>
        <taxon>Streptophyta</taxon>
        <taxon>Embryophyta</taxon>
        <taxon>Marchantiophyta</taxon>
        <taxon>Marchantiopsida</taxon>
        <taxon>Marchantiidae</taxon>
        <taxon>Marchantiales</taxon>
        <taxon>Ricciaceae</taxon>
        <taxon>Riccia</taxon>
    </lineage>
</organism>
<dbReference type="EMBL" id="JBHFFA010000003">
    <property type="protein sequence ID" value="KAL2635342.1"/>
    <property type="molecule type" value="Genomic_DNA"/>
</dbReference>